<evidence type="ECO:0000313" key="3">
    <source>
        <dbReference type="EMBL" id="TMI98432.1"/>
    </source>
</evidence>
<name>A0A537KRV1_9BACT</name>
<evidence type="ECO:0000256" key="1">
    <source>
        <dbReference type="SAM" id="MobiDB-lite"/>
    </source>
</evidence>
<feature type="transmembrane region" description="Helical" evidence="2">
    <location>
        <begin position="42"/>
        <end position="67"/>
    </location>
</feature>
<proteinExistence type="predicted"/>
<organism evidence="3 4">
    <name type="scientific">Candidatus Segetimicrobium genomatis</name>
    <dbReference type="NCBI Taxonomy" id="2569760"/>
    <lineage>
        <taxon>Bacteria</taxon>
        <taxon>Bacillati</taxon>
        <taxon>Candidatus Sysuimicrobiota</taxon>
        <taxon>Candidatus Sysuimicrobiia</taxon>
        <taxon>Candidatus Sysuimicrobiales</taxon>
        <taxon>Candidatus Segetimicrobiaceae</taxon>
        <taxon>Candidatus Segetimicrobium</taxon>
    </lineage>
</organism>
<dbReference type="AlphaFoldDB" id="A0A537KRV1"/>
<accession>A0A537KRV1</accession>
<feature type="region of interest" description="Disordered" evidence="1">
    <location>
        <begin position="144"/>
        <end position="165"/>
    </location>
</feature>
<dbReference type="Proteomes" id="UP000319353">
    <property type="component" value="Unassembled WGS sequence"/>
</dbReference>
<keyword evidence="2" id="KW-1133">Transmembrane helix</keyword>
<gene>
    <name evidence="3" type="ORF">E6H01_12355</name>
</gene>
<evidence type="ECO:0000256" key="2">
    <source>
        <dbReference type="SAM" id="Phobius"/>
    </source>
</evidence>
<evidence type="ECO:0000313" key="4">
    <source>
        <dbReference type="Proteomes" id="UP000319353"/>
    </source>
</evidence>
<reference evidence="3 4" key="1">
    <citation type="journal article" date="2019" name="Nat. Microbiol.">
        <title>Mediterranean grassland soil C-N compound turnover is dependent on rainfall and depth, and is mediated by genomically divergent microorganisms.</title>
        <authorList>
            <person name="Diamond S."/>
            <person name="Andeer P.F."/>
            <person name="Li Z."/>
            <person name="Crits-Christoph A."/>
            <person name="Burstein D."/>
            <person name="Anantharaman K."/>
            <person name="Lane K.R."/>
            <person name="Thomas B.C."/>
            <person name="Pan C."/>
            <person name="Northen T.R."/>
            <person name="Banfield J.F."/>
        </authorList>
    </citation>
    <scope>NUCLEOTIDE SEQUENCE [LARGE SCALE GENOMIC DNA]</scope>
    <source>
        <strain evidence="3">NP_4</strain>
    </source>
</reference>
<sequence>MSRFGKTIVLILLLLGAMLLLTYVSPGIKAFATDLSKQSHLPIWLVGLAAPILFFFNKLGGFLNGLFGEGETERSIREKNDEIKAKLDEVERSVQQLDEWRRSEIEPRLRRIDELQQNIGSMEGHAATLTERLQGLDQEDERLRGERERLRRESDELRGSIRDIE</sequence>
<keyword evidence="2" id="KW-0812">Transmembrane</keyword>
<protein>
    <submittedName>
        <fullName evidence="3">Uncharacterized protein</fullName>
    </submittedName>
</protein>
<keyword evidence="2" id="KW-0472">Membrane</keyword>
<comment type="caution">
    <text evidence="3">The sequence shown here is derived from an EMBL/GenBank/DDBJ whole genome shotgun (WGS) entry which is preliminary data.</text>
</comment>
<dbReference type="EMBL" id="VBAL01000168">
    <property type="protein sequence ID" value="TMI98432.1"/>
    <property type="molecule type" value="Genomic_DNA"/>
</dbReference>